<feature type="transmembrane region" description="Helical" evidence="2">
    <location>
        <begin position="6"/>
        <end position="24"/>
    </location>
</feature>
<protein>
    <submittedName>
        <fullName evidence="3">Uncharacterized protein</fullName>
    </submittedName>
</protein>
<keyword evidence="2" id="KW-0472">Membrane</keyword>
<dbReference type="OrthoDB" id="3788181at2"/>
<evidence type="ECO:0000313" key="3">
    <source>
        <dbReference type="EMBL" id="RYB89556.1"/>
    </source>
</evidence>
<organism evidence="3 4">
    <name type="scientific">Nocardioides glacieisoli</name>
    <dbReference type="NCBI Taxonomy" id="1168730"/>
    <lineage>
        <taxon>Bacteria</taxon>
        <taxon>Bacillati</taxon>
        <taxon>Actinomycetota</taxon>
        <taxon>Actinomycetes</taxon>
        <taxon>Propionibacteriales</taxon>
        <taxon>Nocardioidaceae</taxon>
        <taxon>Nocardioides</taxon>
    </lineage>
</organism>
<feature type="compositionally biased region" description="Basic and acidic residues" evidence="1">
    <location>
        <begin position="189"/>
        <end position="208"/>
    </location>
</feature>
<sequence>MTTTTIVIIIVVVLVVAAVAALLINKRNKDAKIAHAEELRGQAASQAQTTIAPAQQDAAEAERKAEEARLQAERAEAEAREAQVAAQQVEAEHEAQVRDADRLDPRVDHRSDDYSPQVPGSVDQQPTPPSEANRAPETSHETTHETTPEAAPETTHETAPEQPTTADEQARTPGLPQRTRGAQEMPGKPIEKTDDGGGWFTRKDSDKA</sequence>
<dbReference type="RefSeq" id="WP_129477745.1">
    <property type="nucleotide sequence ID" value="NZ_SDWS01000007.1"/>
</dbReference>
<keyword evidence="4" id="KW-1185">Reference proteome</keyword>
<feature type="compositionally biased region" description="Basic and acidic residues" evidence="1">
    <location>
        <begin position="60"/>
        <end position="81"/>
    </location>
</feature>
<feature type="compositionally biased region" description="Basic and acidic residues" evidence="1">
    <location>
        <begin position="137"/>
        <end position="147"/>
    </location>
</feature>
<gene>
    <name evidence="3" type="ORF">EUA06_16450</name>
</gene>
<dbReference type="EMBL" id="SDWS01000007">
    <property type="protein sequence ID" value="RYB89556.1"/>
    <property type="molecule type" value="Genomic_DNA"/>
</dbReference>
<feature type="region of interest" description="Disordered" evidence="1">
    <location>
        <begin position="42"/>
        <end position="208"/>
    </location>
</feature>
<dbReference type="Proteomes" id="UP000291838">
    <property type="component" value="Unassembled WGS sequence"/>
</dbReference>
<evidence type="ECO:0000256" key="1">
    <source>
        <dbReference type="SAM" id="MobiDB-lite"/>
    </source>
</evidence>
<proteinExistence type="predicted"/>
<accession>A0A4Q2RMH0</accession>
<feature type="compositionally biased region" description="Polar residues" evidence="1">
    <location>
        <begin position="43"/>
        <end position="53"/>
    </location>
</feature>
<evidence type="ECO:0000256" key="2">
    <source>
        <dbReference type="SAM" id="Phobius"/>
    </source>
</evidence>
<evidence type="ECO:0000313" key="4">
    <source>
        <dbReference type="Proteomes" id="UP000291838"/>
    </source>
</evidence>
<comment type="caution">
    <text evidence="3">The sequence shown here is derived from an EMBL/GenBank/DDBJ whole genome shotgun (WGS) entry which is preliminary data.</text>
</comment>
<keyword evidence="2" id="KW-1133">Transmembrane helix</keyword>
<reference evidence="3 4" key="1">
    <citation type="submission" date="2019-01" db="EMBL/GenBank/DDBJ databases">
        <title>Novel species of Nocardioides.</title>
        <authorList>
            <person name="Liu Q."/>
            <person name="Xin Y.-H."/>
        </authorList>
    </citation>
    <scope>NUCLEOTIDE SEQUENCE [LARGE SCALE GENOMIC DNA]</scope>
    <source>
        <strain evidence="3 4">HLT3-15</strain>
    </source>
</reference>
<keyword evidence="2" id="KW-0812">Transmembrane</keyword>
<feature type="compositionally biased region" description="Basic and acidic residues" evidence="1">
    <location>
        <begin position="90"/>
        <end position="113"/>
    </location>
</feature>
<dbReference type="AlphaFoldDB" id="A0A4Q2RMH0"/>
<name>A0A4Q2RMH0_9ACTN</name>